<proteinExistence type="predicted"/>
<keyword evidence="2" id="KW-1185">Reference proteome</keyword>
<evidence type="ECO:0000313" key="2">
    <source>
        <dbReference type="Proteomes" id="UP000032900"/>
    </source>
</evidence>
<dbReference type="InterPro" id="IPR029068">
    <property type="entry name" value="Glyas_Bleomycin-R_OHBP_Dase"/>
</dbReference>
<dbReference type="Gene3D" id="3.10.180.10">
    <property type="entry name" value="2,3-Dihydroxybiphenyl 1,2-Dioxygenase, domain 1"/>
    <property type="match status" value="1"/>
</dbReference>
<comment type="caution">
    <text evidence="1">The sequence shown here is derived from an EMBL/GenBank/DDBJ whole genome shotgun (WGS) entry which is preliminary data.</text>
</comment>
<gene>
    <name evidence="1" type="ORF">JCM15548_11200</name>
</gene>
<reference evidence="1 2" key="1">
    <citation type="journal article" date="2015" name="Microbes Environ.">
        <title>Distribution and evolution of nitrogen fixation genes in the phylum bacteroidetes.</title>
        <authorList>
            <person name="Inoue J."/>
            <person name="Oshima K."/>
            <person name="Suda W."/>
            <person name="Sakamoto M."/>
            <person name="Iino T."/>
            <person name="Noda S."/>
            <person name="Hongoh Y."/>
            <person name="Hattori M."/>
            <person name="Ohkuma M."/>
        </authorList>
    </citation>
    <scope>NUCLEOTIDE SEQUENCE [LARGE SCALE GENOMIC DNA]</scope>
    <source>
        <strain evidence="1">JCM 15548</strain>
    </source>
</reference>
<dbReference type="RefSeq" id="WP_227625483.1">
    <property type="nucleotide sequence ID" value="NZ_BAZW01000006.1"/>
</dbReference>
<dbReference type="AlphaFoldDB" id="A0A0E9LW06"/>
<organism evidence="1 2">
    <name type="scientific">Geofilum rubicundum JCM 15548</name>
    <dbReference type="NCBI Taxonomy" id="1236989"/>
    <lineage>
        <taxon>Bacteria</taxon>
        <taxon>Pseudomonadati</taxon>
        <taxon>Bacteroidota</taxon>
        <taxon>Bacteroidia</taxon>
        <taxon>Marinilabiliales</taxon>
        <taxon>Marinilabiliaceae</taxon>
        <taxon>Geofilum</taxon>
    </lineage>
</organism>
<sequence>MELVQVMDREARDIYEDRIWGDPGFIHLCYDINGMEELREEVSQKGFPFTVDSAKAMDTFDMGEAAGDFAYIQAPEGTLLEFVETHKIPLVKKIGWFLNLQKRGEKPLPKWMFKLFGVMRVK</sequence>
<dbReference type="Proteomes" id="UP000032900">
    <property type="component" value="Unassembled WGS sequence"/>
</dbReference>
<dbReference type="EMBL" id="BAZW01000006">
    <property type="protein sequence ID" value="GAO29045.1"/>
    <property type="molecule type" value="Genomic_DNA"/>
</dbReference>
<evidence type="ECO:0000313" key="1">
    <source>
        <dbReference type="EMBL" id="GAO29045.1"/>
    </source>
</evidence>
<dbReference type="STRING" id="1236989.JCM15548_11200"/>
<evidence type="ECO:0008006" key="3">
    <source>
        <dbReference type="Google" id="ProtNLM"/>
    </source>
</evidence>
<name>A0A0E9LW06_9BACT</name>
<accession>A0A0E9LW06</accession>
<protein>
    <recommendedName>
        <fullName evidence="3">VOC domain-containing protein</fullName>
    </recommendedName>
</protein>
<dbReference type="SUPFAM" id="SSF54593">
    <property type="entry name" value="Glyoxalase/Bleomycin resistance protein/Dihydroxybiphenyl dioxygenase"/>
    <property type="match status" value="1"/>
</dbReference>